<organism evidence="1 2">
    <name type="scientific">Effrenium voratum</name>
    <dbReference type="NCBI Taxonomy" id="2562239"/>
    <lineage>
        <taxon>Eukaryota</taxon>
        <taxon>Sar</taxon>
        <taxon>Alveolata</taxon>
        <taxon>Dinophyceae</taxon>
        <taxon>Suessiales</taxon>
        <taxon>Symbiodiniaceae</taxon>
        <taxon>Effrenium</taxon>
    </lineage>
</organism>
<sequence>MALSSAGGGGRPARRFQVDYLQGCPQLYENYKVSRFQERRNRRDVFTKLQALSCTDYSQVLMMDLDMLVRGNLDELFELRAPAALKRCSGREQPEHGADFTAEDLWSWQRDKMSSGLNAGVMLLRPDAKVYERMVREIRDPTHPEHLGTFGPEQDYLARFFTTFGRGAWAHLHARFNYQPNLPDDYVGAAHRKLDVIQDVMVAHYSGGRVKPWKLRNLELNAQGVRRLLEDDTLEAEMGGEAPRASRPMVMDGVAVGQRDTGLPANVKAVMWEWILALRRCDQELLEAAVDLLFLIGEAGGR</sequence>
<name>A0AA36J5Y0_9DINO</name>
<dbReference type="Proteomes" id="UP001178507">
    <property type="component" value="Unassembled WGS sequence"/>
</dbReference>
<dbReference type="InterPro" id="IPR002495">
    <property type="entry name" value="Glyco_trans_8"/>
</dbReference>
<dbReference type="EMBL" id="CAUJNA010003323">
    <property type="protein sequence ID" value="CAJ1399076.1"/>
    <property type="molecule type" value="Genomic_DNA"/>
</dbReference>
<accession>A0AA36J5Y0</accession>
<evidence type="ECO:0008006" key="3">
    <source>
        <dbReference type="Google" id="ProtNLM"/>
    </source>
</evidence>
<comment type="caution">
    <text evidence="1">The sequence shown here is derived from an EMBL/GenBank/DDBJ whole genome shotgun (WGS) entry which is preliminary data.</text>
</comment>
<dbReference type="Pfam" id="PF01501">
    <property type="entry name" value="Glyco_transf_8"/>
    <property type="match status" value="1"/>
</dbReference>
<evidence type="ECO:0000313" key="2">
    <source>
        <dbReference type="Proteomes" id="UP001178507"/>
    </source>
</evidence>
<dbReference type="GO" id="GO:0016757">
    <property type="term" value="F:glycosyltransferase activity"/>
    <property type="evidence" value="ECO:0007669"/>
    <property type="project" value="InterPro"/>
</dbReference>
<dbReference type="AlphaFoldDB" id="A0AA36J5Y0"/>
<dbReference type="InterPro" id="IPR029044">
    <property type="entry name" value="Nucleotide-diphossugar_trans"/>
</dbReference>
<keyword evidence="2" id="KW-1185">Reference proteome</keyword>
<evidence type="ECO:0000313" key="1">
    <source>
        <dbReference type="EMBL" id="CAJ1399076.1"/>
    </source>
</evidence>
<reference evidence="1" key="1">
    <citation type="submission" date="2023-08" db="EMBL/GenBank/DDBJ databases">
        <authorList>
            <person name="Chen Y."/>
            <person name="Shah S."/>
            <person name="Dougan E. K."/>
            <person name="Thang M."/>
            <person name="Chan C."/>
        </authorList>
    </citation>
    <scope>NUCLEOTIDE SEQUENCE</scope>
</reference>
<protein>
    <recommendedName>
        <fullName evidence="3">Hexosyltransferase</fullName>
    </recommendedName>
</protein>
<dbReference type="PANTHER" id="PTHR11183">
    <property type="entry name" value="GLYCOGENIN SUBFAMILY MEMBER"/>
    <property type="match status" value="1"/>
</dbReference>
<dbReference type="SUPFAM" id="SSF53448">
    <property type="entry name" value="Nucleotide-diphospho-sugar transferases"/>
    <property type="match status" value="1"/>
</dbReference>
<proteinExistence type="predicted"/>
<dbReference type="InterPro" id="IPR050587">
    <property type="entry name" value="GNT1/Glycosyltrans_8"/>
</dbReference>
<dbReference type="Gene3D" id="3.90.550.10">
    <property type="entry name" value="Spore Coat Polysaccharide Biosynthesis Protein SpsA, Chain A"/>
    <property type="match status" value="1"/>
</dbReference>
<gene>
    <name evidence="1" type="ORF">EVOR1521_LOCUS22683</name>
</gene>